<organism evidence="1 2">
    <name type="scientific">Manihot esculenta</name>
    <name type="common">Cassava</name>
    <name type="synonym">Jatropha manihot</name>
    <dbReference type="NCBI Taxonomy" id="3983"/>
    <lineage>
        <taxon>Eukaryota</taxon>
        <taxon>Viridiplantae</taxon>
        <taxon>Streptophyta</taxon>
        <taxon>Embryophyta</taxon>
        <taxon>Tracheophyta</taxon>
        <taxon>Spermatophyta</taxon>
        <taxon>Magnoliopsida</taxon>
        <taxon>eudicotyledons</taxon>
        <taxon>Gunneridae</taxon>
        <taxon>Pentapetalae</taxon>
        <taxon>rosids</taxon>
        <taxon>fabids</taxon>
        <taxon>Malpighiales</taxon>
        <taxon>Euphorbiaceae</taxon>
        <taxon>Crotonoideae</taxon>
        <taxon>Manihoteae</taxon>
        <taxon>Manihot</taxon>
    </lineage>
</organism>
<gene>
    <name evidence="1" type="ORF">MANES_02G203150v8</name>
</gene>
<dbReference type="Proteomes" id="UP000091857">
    <property type="component" value="Chromosome 2"/>
</dbReference>
<evidence type="ECO:0000313" key="2">
    <source>
        <dbReference type="Proteomes" id="UP000091857"/>
    </source>
</evidence>
<name>A0ACB7IAG6_MANES</name>
<protein>
    <submittedName>
        <fullName evidence="1">Uncharacterized protein</fullName>
    </submittedName>
</protein>
<dbReference type="EMBL" id="CM004388">
    <property type="protein sequence ID" value="KAG8660873.1"/>
    <property type="molecule type" value="Genomic_DNA"/>
</dbReference>
<keyword evidence="2" id="KW-1185">Reference proteome</keyword>
<accession>A0ACB7IAG6</accession>
<comment type="caution">
    <text evidence="1">The sequence shown here is derived from an EMBL/GenBank/DDBJ whole genome shotgun (WGS) entry which is preliminary data.</text>
</comment>
<sequence length="2577" mass="296746">MEKSLVDKVFSWSLSDVLNEELYKEKVKKIPESFQAVDQYFESFVYPLLEETRAELCSCLENLSRAPYAHVTSFKIIKQNGKLFYDIEVDYWRNKYGVDGERPYRTFAGHFFVFTDAKPDAVSDLRQLENRWALLSNITDTKNEHGLSVTCLGVQTNKEIQDKLSSGRPLFIVFLMNMRTNERIWNSLQMGGNMNVIKQILCSDTQQDEKNCALCRARGDFLVFEESSRILPSELNKSQRKVVTDILCKIECNHRSFVELILGLPGTGKTRTLSILIYILLRMNCRTLICASTDVAVAELASRVLKLVKESSEASYLLGRVLYFGDEGLWRVNADIGEIYMDHQVESLNSSQLLTASLIFCTASSSFALHSVLENTLDLLMVDDAAHMRECELSIPLQLPGVRHIVLFGDPCQLTATVTSNVSARADFGRSLFERLNSIGHSKRILDMQYRMHPLISLLPNSEFYGNQILDAPNVKNKRYRKYFLLGPLFGPYSFINVSCGREETVSFTYSYKNMVEAAMVTKIIRKLFKAWGESKEKLSVGILAPYTAQVVAIKEKVGQKYDSFGRFSLKVSTIDGFQGGEEDVIILTTVRSNAEGSVGIISDWQITNVALTRARCCLWIVGDGRTLSSSNTVWKSIVQDAKLRNCFYNAEEDEDLADVVLEVKKETDQIDDFLNADSLLFKNARWKVLFSENFRKSFEKLKSSETKKLVMNLLLRLSCGWRPKWRNTNLVCDNFSQMLKQFKVKDLHIICSIDVVKDSCYIQVLKVWDMLPLEDIPLLAVRLSAVFQSYTDDFVKRCKQKCLEGDLEVPMSWDTFIARFKKDCVQGGNTSSTFDEIGCVESCKTSDSFLLMKFYSLSAGALSHLLSSCDGNEIDLPFELTDEEKDIIQLCGSSFILGRSGTGKTTVLIMKLFHKEQLYHLASEGFHKVESSSSISNENGGSEVENKGNILRQIFVTVNVKLCYAVRQYILRLKRSTCGWNSSAEVPQSDLDDVDEGSQFSDIPDSFSDIPLSSYPLVITYNKFLMMLNGTVGSSFFGRFPEFREHSQLKRRSSRSMTLKTFIRTKEVHYDKFCSAYWPCFSIQLTKKLDPSTIFAEIVSHIKGGSSVCVQDDKLSREEYISYSGRRLSHLSEQERSTIYDIFLQYEKKKKARGEFDISDLVIDLHNRLRDEKYEGEIMDFVYVDEVQDLTMRQISLFKYICRNFKEGFVFSGDTAQTIVRGVDFRFKDIKALFYREFMACERNGKGQISDIFNLSQNFRSHAGVLKLANSVLNLLYHFFPFSVDKLQPETSLVNGEQPVWVQMRNEDNTLCSFFKSNENFDRGIVGFGAEQVILVRDDSLKNEVLSHLGKQALVLTIMECKGLEFKDVLLYNFFSSSPLKDQWDVIYGYMIEQNLFHSPHPKSFPIFNEGKHITLCLELKQLYVAITRTRERLWIFENQLCSMFNYWEKLHLVQIREFEYNFLHEIQVQSSQREWKDRGMKFFYQQNYDKARFCFEKAAESYLEKWAMAAGHVSTADQMRDSNPKMADNHLTEAAHIYETIGKNESAAQCFFELHEYEKAGIIYLEKCGASKLEEAGDCFYLAGCHERAANIYARCSLFSECLSACADGILFKVGYDFIQLWKENDFLIGEGFLGSIEIQSFLERGALYFLKLQDSESMMKFVKEFQNEKLMRTFLFSKCLSACADGILFEVGYDFIQLWKENNFLIGQGFLGCKEIQSFLERGALYFLKLQDSESMMKFVKEFQNEKLMRTFLKNVDCLDELMLLEKESGNFFEAAKVANLKGDILLEADLLEMAGRFEAASKVILFYVTYNSIWKHRSKGWPLKQFENKQELLIKAKTYGKEVSQEFHNFVCIEADILSHGKGSLSMMKKNWMDSSRLGSFTGKILGARKILDAYLCASASQHEREIHLVKDLIEYSQKKISWEQTSVENMLYYWWFWKKEMENVLSSLQGSEVDSYSEFCFSYFGISKQLKNEKTVCLLLYPDAEWIKGIHLQNVKRNGNQIWIDADQFARAATRYWSSEMLTVGVKVLEILEAFYVFSLDNALCLNCQAMLLIQIFKVSNSLIKSKSLNCSDFSNILRRFLEIPIENFFGLVCPLDCRMPMTKDMIYLRETWSSRNLLKEVIERIIRSRAITNGQLGMLMTIILSGKFSIDLYVQIAASLCRSVSWQEFMEIFILTLSNDNPFEHPGESALVWKFYIALANTDYTDFSPSFYLYLVDRLVILVSYLKGYFFTTKSPLVEWLMCSGWNTLPNLDYLSDVQMQPLLEETVGFVADTVNKIICNEPQKWLKRFNLKMDFYPHLVLRLIVTLCLLCINFDGWYYGLLFTLLDKREVTSLLPWKFYKSLWRLRENDEEHIKIRVVSEALKCIGNPLVVVNLGIHCAEFSFPDAIFLYLTVEQGRQSILRRLFLKNDLVSSKRTRSSKRVREDSFGRAILSPSASSFISVSDPVNAQQSNRNFWVLLGTVEFDLLTDAPWFKETILEHILLVNAAKQSFCESNHCQSSGNAVGDVNEFLDELQQLYSALDSREWEVQENRMVEALLKKLLLKRERMESLLDELLMCDNNKRNESTSC</sequence>
<proteinExistence type="predicted"/>
<reference evidence="2" key="1">
    <citation type="journal article" date="2016" name="Nat. Biotechnol.">
        <title>Sequencing wild and cultivated cassava and related species reveals extensive interspecific hybridization and genetic diversity.</title>
        <authorList>
            <person name="Bredeson J.V."/>
            <person name="Lyons J.B."/>
            <person name="Prochnik S.E."/>
            <person name="Wu G.A."/>
            <person name="Ha C.M."/>
            <person name="Edsinger-Gonzales E."/>
            <person name="Grimwood J."/>
            <person name="Schmutz J."/>
            <person name="Rabbi I.Y."/>
            <person name="Egesi C."/>
            <person name="Nauluvula P."/>
            <person name="Lebot V."/>
            <person name="Ndunguru J."/>
            <person name="Mkamilo G."/>
            <person name="Bart R.S."/>
            <person name="Setter T.L."/>
            <person name="Gleadow R.M."/>
            <person name="Kulakow P."/>
            <person name="Ferguson M.E."/>
            <person name="Rounsley S."/>
            <person name="Rokhsar D.S."/>
        </authorList>
    </citation>
    <scope>NUCLEOTIDE SEQUENCE [LARGE SCALE GENOMIC DNA]</scope>
    <source>
        <strain evidence="2">cv. AM560-2</strain>
    </source>
</reference>
<evidence type="ECO:0000313" key="1">
    <source>
        <dbReference type="EMBL" id="KAG8660873.1"/>
    </source>
</evidence>